<feature type="transmembrane region" description="Helical" evidence="6">
    <location>
        <begin position="88"/>
        <end position="115"/>
    </location>
</feature>
<evidence type="ECO:0000256" key="5">
    <source>
        <dbReference type="ARBA" id="ARBA00023136"/>
    </source>
</evidence>
<reference evidence="8" key="1">
    <citation type="submission" date="2023-07" db="EMBL/GenBank/DDBJ databases">
        <title>Novel species in the genus Lipingzhangella isolated from Sambhar Salt Lake.</title>
        <authorList>
            <person name="Jiya N."/>
            <person name="Kajale S."/>
            <person name="Sharma A."/>
        </authorList>
    </citation>
    <scope>NUCLEOTIDE SEQUENCE [LARGE SCALE GENOMIC DNA]</scope>
    <source>
        <strain evidence="8">LS1_29</strain>
    </source>
</reference>
<dbReference type="CDD" id="cd06173">
    <property type="entry name" value="MFS_MefA_like"/>
    <property type="match status" value="1"/>
</dbReference>
<dbReference type="PANTHER" id="PTHR23513:SF11">
    <property type="entry name" value="STAPHYLOFERRIN A TRANSPORTER"/>
    <property type="match status" value="1"/>
</dbReference>
<feature type="transmembrane region" description="Helical" evidence="6">
    <location>
        <begin position="296"/>
        <end position="312"/>
    </location>
</feature>
<feature type="transmembrane region" description="Helical" evidence="6">
    <location>
        <begin position="384"/>
        <end position="401"/>
    </location>
</feature>
<evidence type="ECO:0000256" key="3">
    <source>
        <dbReference type="ARBA" id="ARBA00022692"/>
    </source>
</evidence>
<keyword evidence="5 6" id="KW-0472">Membrane</keyword>
<dbReference type="SUPFAM" id="SSF103473">
    <property type="entry name" value="MFS general substrate transporter"/>
    <property type="match status" value="1"/>
</dbReference>
<dbReference type="Proteomes" id="UP001250214">
    <property type="component" value="Unassembled WGS sequence"/>
</dbReference>
<comment type="caution">
    <text evidence="7">The sequence shown here is derived from an EMBL/GenBank/DDBJ whole genome shotgun (WGS) entry which is preliminary data.</text>
</comment>
<gene>
    <name evidence="7" type="ORF">RIF23_20505</name>
</gene>
<sequence>MTSNNSTKENGNIFSLFLGSAFFSGLADGTFKVIVPLLAITITHSPEAVGIAAAMVWLPWPFLALFIGGIADRRTPLGIMWAGELTRVFLTLILVLLSLAEIMNIWLFILCVFVVGAGSVAVDIPAQAVVPRIVGPTGLARANGRFQLVQLGTVQLLGPPAAGYLVALGVSGSLGLISISFLISAVLLAATMRGINSHAGVGEQAERIREPVFASFIAGIRYIAKRADVLRISLQAGVSNFAFAGIIATLPLFAVEPGPLGLSTTEYGFLFASGAAGGIIMGFSSHVFAMRIGERLTLQASVPFLGVFIVLISVGNVWLVAVGLFGYGAVIMLWNVVSVTYRQTTVPPELLNRVNATYRWISWGAMPVGASLGGVLVGAIGSEMYFIILAMFASLSGALFAPRNRHFHSAYTNE</sequence>
<keyword evidence="2" id="KW-1003">Cell membrane</keyword>
<name>A0ABU2HCV4_9ACTN</name>
<feature type="transmembrane region" description="Helical" evidence="6">
    <location>
        <begin position="358"/>
        <end position="378"/>
    </location>
</feature>
<comment type="subcellular location">
    <subcellularLocation>
        <location evidence="1">Cell membrane</location>
        <topology evidence="1">Multi-pass membrane protein</topology>
    </subcellularLocation>
</comment>
<dbReference type="InterPro" id="IPR011701">
    <property type="entry name" value="MFS"/>
</dbReference>
<proteinExistence type="predicted"/>
<accession>A0ABU2HCV4</accession>
<feature type="transmembrane region" description="Helical" evidence="6">
    <location>
        <begin position="48"/>
        <end position="67"/>
    </location>
</feature>
<evidence type="ECO:0000256" key="4">
    <source>
        <dbReference type="ARBA" id="ARBA00022989"/>
    </source>
</evidence>
<dbReference type="InterPro" id="IPR036259">
    <property type="entry name" value="MFS_trans_sf"/>
</dbReference>
<dbReference type="RefSeq" id="WP_310914269.1">
    <property type="nucleotide sequence ID" value="NZ_JAVLVT010000023.1"/>
</dbReference>
<keyword evidence="4 6" id="KW-1133">Transmembrane helix</keyword>
<evidence type="ECO:0000256" key="1">
    <source>
        <dbReference type="ARBA" id="ARBA00004651"/>
    </source>
</evidence>
<dbReference type="EMBL" id="JAVLVT010000023">
    <property type="protein sequence ID" value="MDS1272670.1"/>
    <property type="molecule type" value="Genomic_DNA"/>
</dbReference>
<evidence type="ECO:0000256" key="2">
    <source>
        <dbReference type="ARBA" id="ARBA00022475"/>
    </source>
</evidence>
<dbReference type="PANTHER" id="PTHR23513">
    <property type="entry name" value="INTEGRAL MEMBRANE EFFLUX PROTEIN-RELATED"/>
    <property type="match status" value="1"/>
</dbReference>
<dbReference type="Pfam" id="PF07690">
    <property type="entry name" value="MFS_1"/>
    <property type="match status" value="1"/>
</dbReference>
<keyword evidence="8" id="KW-1185">Reference proteome</keyword>
<evidence type="ECO:0000313" key="8">
    <source>
        <dbReference type="Proteomes" id="UP001250214"/>
    </source>
</evidence>
<feature type="transmembrane region" description="Helical" evidence="6">
    <location>
        <begin position="267"/>
        <end position="289"/>
    </location>
</feature>
<evidence type="ECO:0000313" key="7">
    <source>
        <dbReference type="EMBL" id="MDS1272670.1"/>
    </source>
</evidence>
<protein>
    <submittedName>
        <fullName evidence="7">MFS transporter</fullName>
    </submittedName>
</protein>
<keyword evidence="3 6" id="KW-0812">Transmembrane</keyword>
<organism evidence="7 8">
    <name type="scientific">Lipingzhangella rawalii</name>
    <dbReference type="NCBI Taxonomy" id="2055835"/>
    <lineage>
        <taxon>Bacteria</taxon>
        <taxon>Bacillati</taxon>
        <taxon>Actinomycetota</taxon>
        <taxon>Actinomycetes</taxon>
        <taxon>Streptosporangiales</taxon>
        <taxon>Nocardiopsidaceae</taxon>
        <taxon>Lipingzhangella</taxon>
    </lineage>
</organism>
<feature type="transmembrane region" description="Helical" evidence="6">
    <location>
        <begin position="12"/>
        <end position="42"/>
    </location>
</feature>
<feature type="transmembrane region" description="Helical" evidence="6">
    <location>
        <begin position="318"/>
        <end position="337"/>
    </location>
</feature>
<evidence type="ECO:0000256" key="6">
    <source>
        <dbReference type="SAM" id="Phobius"/>
    </source>
</evidence>
<dbReference type="Gene3D" id="1.20.1250.20">
    <property type="entry name" value="MFS general substrate transporter like domains"/>
    <property type="match status" value="1"/>
</dbReference>
<feature type="transmembrane region" description="Helical" evidence="6">
    <location>
        <begin position="232"/>
        <end position="255"/>
    </location>
</feature>
<feature type="transmembrane region" description="Helical" evidence="6">
    <location>
        <begin position="161"/>
        <end position="188"/>
    </location>
</feature>